<reference evidence="1" key="1">
    <citation type="submission" date="2020-10" db="EMBL/GenBank/DDBJ databases">
        <title>Connecting structure to function with the recovery of over 1000 high-quality activated sludge metagenome-assembled genomes encoding full-length rRNA genes using long-read sequencing.</title>
        <authorList>
            <person name="Singleton C.M."/>
            <person name="Petriglieri F."/>
            <person name="Kristensen J.M."/>
            <person name="Kirkegaard R.H."/>
            <person name="Michaelsen T.Y."/>
            <person name="Andersen M.H."/>
            <person name="Karst S.M."/>
            <person name="Dueholm M.S."/>
            <person name="Nielsen P.H."/>
            <person name="Albertsen M."/>
        </authorList>
    </citation>
    <scope>NUCLEOTIDE SEQUENCE</scope>
    <source>
        <strain evidence="1">EsbW_18-Q3-R4-48_MAXAC.044</strain>
    </source>
</reference>
<dbReference type="EMBL" id="JADJNC010000047">
    <property type="protein sequence ID" value="MBK7424763.1"/>
    <property type="molecule type" value="Genomic_DNA"/>
</dbReference>
<dbReference type="Proteomes" id="UP000886602">
    <property type="component" value="Unassembled WGS sequence"/>
</dbReference>
<sequence length="574" mass="56587">MINLPARMRVSALANAVSAALSGLHTTNQRTGPRYNRSRALLLPALFATLVGSAQADAVNWNTDDNGSWQTDAKWSINAQPSALDDVTIAVGDDATVRTITFDFGDSVISSLTSKENLNFINGTLTINGAYNQTFGTTTISGGTLRVGAASGLDTLVMTGGRLAGAGTLNVGSLTFTGGSLGDGSVAQTFNAANSVTFSGTSEKTITGGNTILNLNGGATWAAGAGSFNVGVGVANDGRLNIATGTTFSDLGTAAAGQTRYLGYYGGGTITNSGTYTRSGLGTTDTYISVFNNTGTLNVDGGTMALGWGTSTGAINVEAAGTLSFGGGYTYNINGGTVTNNGTVQVAGGNLNIAAAATFAGGTLGISGGTLTVAAGATVGPVTMSLTNGTARVAGAVNANSLSMSGGTLSGPGTVTAGTLNWTGGTMGESLHGGGTTTVTGATTIGASGNQSIYYGHTLNLNGNTSWASGDSSAIYIYSAGGAEGTSTLNIGAGVTFTDAGAATEAGIRYIGYYSDGEVNNAGTYTRNGLGTTQLDKFGNTGTVNVNGGALTLGNGGTSTGTFNVASGATLGVK</sequence>
<dbReference type="InterPro" id="IPR011050">
    <property type="entry name" value="Pectin_lyase_fold/virulence"/>
</dbReference>
<accession>A0A9D7FE92</accession>
<gene>
    <name evidence="1" type="ORF">IPJ48_17705</name>
</gene>
<protein>
    <submittedName>
        <fullName evidence="1">Uncharacterized protein</fullName>
    </submittedName>
</protein>
<organism evidence="1 2">
    <name type="scientific">Candidatus Propionivibrio dominans</name>
    <dbReference type="NCBI Taxonomy" id="2954373"/>
    <lineage>
        <taxon>Bacteria</taxon>
        <taxon>Pseudomonadati</taxon>
        <taxon>Pseudomonadota</taxon>
        <taxon>Betaproteobacteria</taxon>
        <taxon>Rhodocyclales</taxon>
        <taxon>Rhodocyclaceae</taxon>
        <taxon>Propionivibrio</taxon>
    </lineage>
</organism>
<dbReference type="AlphaFoldDB" id="A0A9D7FE92"/>
<evidence type="ECO:0000313" key="2">
    <source>
        <dbReference type="Proteomes" id="UP000886602"/>
    </source>
</evidence>
<name>A0A9D7FE92_9RHOO</name>
<comment type="caution">
    <text evidence="1">The sequence shown here is derived from an EMBL/GenBank/DDBJ whole genome shotgun (WGS) entry which is preliminary data.</text>
</comment>
<evidence type="ECO:0000313" key="1">
    <source>
        <dbReference type="EMBL" id="MBK7424763.1"/>
    </source>
</evidence>
<dbReference type="SUPFAM" id="SSF51126">
    <property type="entry name" value="Pectin lyase-like"/>
    <property type="match status" value="1"/>
</dbReference>
<proteinExistence type="predicted"/>